<feature type="domain" description="Centromere protein J C-terminal" evidence="4">
    <location>
        <begin position="1345"/>
        <end position="1379"/>
    </location>
</feature>
<feature type="domain" description="Centromere protein J C-terminal" evidence="4">
    <location>
        <begin position="1383"/>
        <end position="1413"/>
    </location>
</feature>
<dbReference type="OrthoDB" id="10252174at2759"/>
<keyword evidence="2" id="KW-0175">Coiled coil</keyword>
<feature type="compositionally biased region" description="Polar residues" evidence="3">
    <location>
        <begin position="26"/>
        <end position="40"/>
    </location>
</feature>
<feature type="compositionally biased region" description="Acidic residues" evidence="3">
    <location>
        <begin position="252"/>
        <end position="267"/>
    </location>
</feature>
<dbReference type="PANTHER" id="PTHR10331:SF6">
    <property type="entry name" value="SPINDLE ASSEMBLY ABNORMAL 4"/>
    <property type="match status" value="1"/>
</dbReference>
<dbReference type="Gene3D" id="2.60.450.20">
    <property type="match status" value="1"/>
</dbReference>
<dbReference type="GO" id="GO:0015631">
    <property type="term" value="F:tubulin binding"/>
    <property type="evidence" value="ECO:0007669"/>
    <property type="project" value="TreeGrafter"/>
</dbReference>
<dbReference type="Proteomes" id="UP000694845">
    <property type="component" value="Unplaced"/>
</dbReference>
<dbReference type="InterPro" id="IPR058029">
    <property type="entry name" value="Tubulin-bd_CENPJ"/>
</dbReference>
<dbReference type="KEGG" id="aplc:110989916"/>
<evidence type="ECO:0000256" key="3">
    <source>
        <dbReference type="SAM" id="MobiDB-lite"/>
    </source>
</evidence>
<reference evidence="7" key="1">
    <citation type="submission" date="2025-08" db="UniProtKB">
        <authorList>
            <consortium name="RefSeq"/>
        </authorList>
    </citation>
    <scope>IDENTIFICATION</scope>
</reference>
<proteinExistence type="inferred from homology"/>
<feature type="compositionally biased region" description="Basic and acidic residues" evidence="3">
    <location>
        <begin position="851"/>
        <end position="860"/>
    </location>
</feature>
<evidence type="ECO:0000259" key="4">
    <source>
        <dbReference type="Pfam" id="PF07202"/>
    </source>
</evidence>
<feature type="compositionally biased region" description="Acidic residues" evidence="3">
    <location>
        <begin position="683"/>
        <end position="696"/>
    </location>
</feature>
<feature type="compositionally biased region" description="Basic and acidic residues" evidence="3">
    <location>
        <begin position="715"/>
        <end position="727"/>
    </location>
</feature>
<dbReference type="GO" id="GO:0005814">
    <property type="term" value="C:centriole"/>
    <property type="evidence" value="ECO:0007669"/>
    <property type="project" value="TreeGrafter"/>
</dbReference>
<sequence length="1425" mass="158849">MMNDALSRTNAWVNRAGVVLDPTPVLASQPQPELPTQSDQDGIAASRREFPIPSELATAIMQLDASADQAEHQQAKEQARLLQRFQQLKQWQHQQQERLLRQQQEQLQLLQLEQQRVEQTLVAQRQKQWGGIQQIQQSPLRTRPGPHQQRNPSSSPFRSNLPDAVAKASIALGQTAGPLVLNPLLMNAQRDAQDPAYLRTDSDLASESASSVVEEGVYPLPDTASEMSFGVIEEDEEAVTPTNGQDEAKEQVDEDNAETDNSLDESLQDAAALNRKVSETSRPPSTKLLSGDDRPIQSALGSKAKTFEELLEQQLKSEAEKYQSPENPPQGTSKDSPRRAFLRKGAGTARFGVISKKPPKPPSPRMTHTSLTSEEPRAGRGKVGPGGCKKNNSGIGHKLTPLSMNKLSLVKKEGKEATKEDDRKKIERGKRGEKEEIPQMARKVATKPAAAATKTSQNALSKQPLPSSQPQQSGASIEQGVPGQGKAASLPAIMMDAVPLPHEEDSHGHQLTAEGAHPDDTIEMSFQMRMKEWERNEKVEQEELDEFELLEEAADDNASFASDASIVVNMIQRANERKQGNGISSNRLQPPSKSVLIQRQRPQRSDVAIRTESALFKSHDQSPDPSHKGKAHSGVENGGEDESFSVGDQTLTGDNEKEQSLESYGQGFSGRIDTEWCGAGSPTEEDSDMASQENDEVAALASQGRKRLVGQARGPVRDSTQKTDEKYTSSPDARINRSDSDEDGEDPGKEGDGEGIEDAAEDDAGKSSRPMKRIAVTSSHAVDVNFDDDESWGDFGEAESESIDDNEDEDEDDKDNEEDDDDNEDESVILAGAPTATSTPPPPIFSKGHKSVFDRREESTRATMQPEATASPPTSSLVSKLFPKLKPTQKTSKPSQEKAKAAQPPTKPAETSVAEGLQSKLLKEKLVELEAEIAKFRRENTALAKLREEREKGLAALDKEVVDFQNLKAEELRNLQDYKEEEMKKLRKERRTFEKYQKAARALPDKKDREEIELLKKQLSDLQEEMSRRETRWTASSTRLRDRIDILEKENTELREEVKLLEQQRLQAWKREEEKVKSNQPKPKLQVPVINKQKLPPLLTVLDPEPQPDVQDVKDTKREAAQENSKTAHMATHRQVTNSKPENAAAIQKTVESSEDDTPLSTQPRRPPQRKRSVRFDVDSSPQKQPGISTVAADESLDAFSTTTALGASSREMTVLDSRGREISEGNRSMNNNNDDDKEEIHHPDGKIEEIRNDGSRVITYSNQTRKEISADGQSVIVTFFNGDIKQIMPDQRVMYYYAQMQTTHTTYPDGLEIIQFSNNQTEKHYPNGTKEITFPDQTIKYLFPNGNEESIFPDGTVLRVEQNGNRTMEFPNGQREVHTAQYKRREFPDGTVKTVYPDGRQETRYSSGRIRVKDKDGRVILDKK</sequence>
<comment type="similarity">
    <text evidence="1">Belongs to the TCP10 family.</text>
</comment>
<evidence type="ECO:0000256" key="2">
    <source>
        <dbReference type="SAM" id="Coils"/>
    </source>
</evidence>
<feature type="compositionally biased region" description="Low complexity" evidence="3">
    <location>
        <begin position="901"/>
        <end position="911"/>
    </location>
</feature>
<feature type="region of interest" description="Disordered" evidence="3">
    <location>
        <begin position="235"/>
        <end position="519"/>
    </location>
</feature>
<evidence type="ECO:0000313" key="6">
    <source>
        <dbReference type="Proteomes" id="UP000694845"/>
    </source>
</evidence>
<evidence type="ECO:0000259" key="5">
    <source>
        <dbReference type="Pfam" id="PF25779"/>
    </source>
</evidence>
<feature type="domain" description="CENPJ tubulin-binding region" evidence="5">
    <location>
        <begin position="292"/>
        <end position="351"/>
    </location>
</feature>
<dbReference type="GO" id="GO:0061511">
    <property type="term" value="P:centriole elongation"/>
    <property type="evidence" value="ECO:0007669"/>
    <property type="project" value="TreeGrafter"/>
</dbReference>
<feature type="compositionally biased region" description="Basic and acidic residues" evidence="3">
    <location>
        <begin position="617"/>
        <end position="627"/>
    </location>
</feature>
<feature type="compositionally biased region" description="Polar residues" evidence="3">
    <location>
        <begin position="148"/>
        <end position="158"/>
    </location>
</feature>
<feature type="domain" description="Centromere protein J C-terminal" evidence="4">
    <location>
        <begin position="1309"/>
        <end position="1337"/>
    </location>
</feature>
<feature type="compositionally biased region" description="Acidic residues" evidence="3">
    <location>
        <begin position="753"/>
        <end position="762"/>
    </location>
</feature>
<evidence type="ECO:0000313" key="7">
    <source>
        <dbReference type="RefSeq" id="XP_022110306.1"/>
    </source>
</evidence>
<feature type="coiled-coil region" evidence="2">
    <location>
        <begin position="919"/>
        <end position="1067"/>
    </location>
</feature>
<protein>
    <submittedName>
        <fullName evidence="7">Centromere protein J-like isoform X1</fullName>
    </submittedName>
</protein>
<feature type="compositionally biased region" description="Polar residues" evidence="3">
    <location>
        <begin position="581"/>
        <end position="597"/>
    </location>
</feature>
<keyword evidence="6" id="KW-1185">Reference proteome</keyword>
<feature type="region of interest" description="Disordered" evidence="3">
    <location>
        <begin position="1071"/>
        <end position="1191"/>
    </location>
</feature>
<dbReference type="RefSeq" id="XP_022110306.1">
    <property type="nucleotide sequence ID" value="XM_022254614.1"/>
</dbReference>
<gene>
    <name evidence="7" type="primary">LOC110989916</name>
</gene>
<feature type="compositionally biased region" description="Polar residues" evidence="3">
    <location>
        <begin position="861"/>
        <end position="878"/>
    </location>
</feature>
<feature type="compositionally biased region" description="Low complexity" evidence="3">
    <location>
        <begin position="441"/>
        <end position="473"/>
    </location>
</feature>
<feature type="compositionally biased region" description="Acidic residues" evidence="3">
    <location>
        <begin position="785"/>
        <end position="827"/>
    </location>
</feature>
<dbReference type="GO" id="GO:0060271">
    <property type="term" value="P:cilium assembly"/>
    <property type="evidence" value="ECO:0007669"/>
    <property type="project" value="TreeGrafter"/>
</dbReference>
<dbReference type="Pfam" id="PF07202">
    <property type="entry name" value="Tcp10_C"/>
    <property type="match status" value="4"/>
</dbReference>
<dbReference type="GeneID" id="110989916"/>
<dbReference type="InterPro" id="IPR026581">
    <property type="entry name" value="TCP10L/CENPJ"/>
</dbReference>
<feature type="region of interest" description="Disordered" evidence="3">
    <location>
        <begin position="576"/>
        <end position="915"/>
    </location>
</feature>
<evidence type="ECO:0000256" key="1">
    <source>
        <dbReference type="ARBA" id="ARBA00005627"/>
    </source>
</evidence>
<feature type="compositionally biased region" description="Basic and acidic residues" evidence="3">
    <location>
        <begin position="1111"/>
        <end position="1121"/>
    </location>
</feature>
<accession>A0A8B8A344</accession>
<feature type="compositionally biased region" description="Basic and acidic residues" evidence="3">
    <location>
        <begin position="410"/>
        <end position="437"/>
    </location>
</feature>
<name>A0A8B8A344_ACAPL</name>
<dbReference type="PANTHER" id="PTHR10331">
    <property type="entry name" value="T COMPLEX PROTEIN 10"/>
    <property type="match status" value="1"/>
</dbReference>
<feature type="region of interest" description="Disordered" evidence="3">
    <location>
        <begin position="1220"/>
        <end position="1246"/>
    </location>
</feature>
<dbReference type="InterPro" id="IPR009852">
    <property type="entry name" value="CENPJ_C_dom"/>
</dbReference>
<feature type="domain" description="Centromere protein J C-terminal" evidence="4">
    <location>
        <begin position="1238"/>
        <end position="1269"/>
    </location>
</feature>
<organism evidence="6 7">
    <name type="scientific">Acanthaster planci</name>
    <name type="common">Crown-of-thorns starfish</name>
    <dbReference type="NCBI Taxonomy" id="133434"/>
    <lineage>
        <taxon>Eukaryota</taxon>
        <taxon>Metazoa</taxon>
        <taxon>Echinodermata</taxon>
        <taxon>Eleutherozoa</taxon>
        <taxon>Asterozoa</taxon>
        <taxon>Asteroidea</taxon>
        <taxon>Valvatacea</taxon>
        <taxon>Valvatida</taxon>
        <taxon>Acanthasteridae</taxon>
        <taxon>Acanthaster</taxon>
    </lineage>
</organism>
<feature type="region of interest" description="Disordered" evidence="3">
    <location>
        <begin position="24"/>
        <end position="46"/>
    </location>
</feature>
<dbReference type="GO" id="GO:0005813">
    <property type="term" value="C:centrosome"/>
    <property type="evidence" value="ECO:0007669"/>
    <property type="project" value="TreeGrafter"/>
</dbReference>
<feature type="coiled-coil region" evidence="2">
    <location>
        <begin position="93"/>
        <end position="127"/>
    </location>
</feature>
<feature type="region of interest" description="Disordered" evidence="3">
    <location>
        <begin position="132"/>
        <end position="161"/>
    </location>
</feature>
<dbReference type="InterPro" id="IPR047002">
    <property type="entry name" value="Tcp10_C_sf"/>
</dbReference>
<dbReference type="Pfam" id="PF25779">
    <property type="entry name" value="Tubulin-bind_CPAP"/>
    <property type="match status" value="1"/>
</dbReference>